<dbReference type="EMBL" id="ML122288">
    <property type="protein sequence ID" value="RPD56464.1"/>
    <property type="molecule type" value="Genomic_DNA"/>
</dbReference>
<gene>
    <name evidence="2" type="ORF">L227DRAFT_578912</name>
</gene>
<evidence type="ECO:0000313" key="2">
    <source>
        <dbReference type="EMBL" id="RPD56464.1"/>
    </source>
</evidence>
<reference evidence="2" key="1">
    <citation type="journal article" date="2018" name="Genome Biol. Evol.">
        <title>Genomics and development of Lentinus tigrinus, a white-rot wood-decaying mushroom with dimorphic fruiting bodies.</title>
        <authorList>
            <person name="Wu B."/>
            <person name="Xu Z."/>
            <person name="Knudson A."/>
            <person name="Carlson A."/>
            <person name="Chen N."/>
            <person name="Kovaka S."/>
            <person name="LaButti K."/>
            <person name="Lipzen A."/>
            <person name="Pennachio C."/>
            <person name="Riley R."/>
            <person name="Schakwitz W."/>
            <person name="Umezawa K."/>
            <person name="Ohm R.A."/>
            <person name="Grigoriev I.V."/>
            <person name="Nagy L.G."/>
            <person name="Gibbons J."/>
            <person name="Hibbett D."/>
        </authorList>
    </citation>
    <scope>NUCLEOTIDE SEQUENCE [LARGE SCALE GENOMIC DNA]</scope>
    <source>
        <strain evidence="2">ALCF2SS1-6</strain>
    </source>
</reference>
<dbReference type="GO" id="GO:0004721">
    <property type="term" value="F:phosphoprotein phosphatase activity"/>
    <property type="evidence" value="ECO:0007669"/>
    <property type="project" value="InterPro"/>
</dbReference>
<protein>
    <recommendedName>
        <fullName evidence="1">Tyrosine specific protein phosphatases domain-containing protein</fullName>
    </recommendedName>
</protein>
<dbReference type="InterPro" id="IPR026893">
    <property type="entry name" value="Tyr/Ser_Pase_IphP-type"/>
</dbReference>
<proteinExistence type="predicted"/>
<dbReference type="Pfam" id="PF13350">
    <property type="entry name" value="Y_phosphatase3"/>
    <property type="match status" value="1"/>
</dbReference>
<dbReference type="OrthoDB" id="9988524at2759"/>
<dbReference type="STRING" id="1328759.A0A5C2RZP9"/>
<dbReference type="SUPFAM" id="SSF52799">
    <property type="entry name" value="(Phosphotyrosine protein) phosphatases II"/>
    <property type="match status" value="1"/>
</dbReference>
<dbReference type="PANTHER" id="PTHR31126">
    <property type="entry name" value="TYROSINE-PROTEIN PHOSPHATASE"/>
    <property type="match status" value="1"/>
</dbReference>
<dbReference type="PROSITE" id="PS50056">
    <property type="entry name" value="TYR_PHOSPHATASE_2"/>
    <property type="match status" value="1"/>
</dbReference>
<sequence>MAEPASDFIPFPTMDVELVSSTLSSPPFVQVEGIFNIRDFGAGYPTSGTAATATASGRVKPLHLFRSGEPTRITPQGIEQLRALGVKKIFDLRADIEIAKYKTATPEIEGVEVVRASILEETLDPVGLAAKLKEFAEDEADAFIKLYSGILKECGSALEKVLVHLRDNPDAPCLVHCTAGKDRSGLFSAVILKLLGVADEDIAADYALTTIGLQPAFPLLAARFQKDNVFRNNWKGTLSLGSAKPETMRATLDVVAAEYGSVEGYVKRHTSLTDEDLARIRANLLVP</sequence>
<dbReference type="PANTHER" id="PTHR31126:SF1">
    <property type="entry name" value="TYROSINE SPECIFIC PROTEIN PHOSPHATASES DOMAIN-CONTAINING PROTEIN"/>
    <property type="match status" value="1"/>
</dbReference>
<dbReference type="InterPro" id="IPR029021">
    <property type="entry name" value="Prot-tyrosine_phosphatase-like"/>
</dbReference>
<dbReference type="PROSITE" id="PS00383">
    <property type="entry name" value="TYR_PHOSPHATASE_1"/>
    <property type="match status" value="1"/>
</dbReference>
<accession>A0A5C2RZP9</accession>
<dbReference type="AlphaFoldDB" id="A0A5C2RZP9"/>
<name>A0A5C2RZP9_9APHY</name>
<dbReference type="Gene3D" id="3.90.190.10">
    <property type="entry name" value="Protein tyrosine phosphatase superfamily"/>
    <property type="match status" value="1"/>
</dbReference>
<dbReference type="Proteomes" id="UP000313359">
    <property type="component" value="Unassembled WGS sequence"/>
</dbReference>
<evidence type="ECO:0000259" key="1">
    <source>
        <dbReference type="PROSITE" id="PS50056"/>
    </source>
</evidence>
<dbReference type="InterPro" id="IPR016130">
    <property type="entry name" value="Tyr_Pase_AS"/>
</dbReference>
<evidence type="ECO:0000313" key="3">
    <source>
        <dbReference type="Proteomes" id="UP000313359"/>
    </source>
</evidence>
<dbReference type="InterPro" id="IPR000387">
    <property type="entry name" value="Tyr_Pase_dom"/>
</dbReference>
<organism evidence="2 3">
    <name type="scientific">Lentinus tigrinus ALCF2SS1-6</name>
    <dbReference type="NCBI Taxonomy" id="1328759"/>
    <lineage>
        <taxon>Eukaryota</taxon>
        <taxon>Fungi</taxon>
        <taxon>Dikarya</taxon>
        <taxon>Basidiomycota</taxon>
        <taxon>Agaricomycotina</taxon>
        <taxon>Agaricomycetes</taxon>
        <taxon>Polyporales</taxon>
        <taxon>Polyporaceae</taxon>
        <taxon>Lentinus</taxon>
    </lineage>
</organism>
<feature type="domain" description="Tyrosine specific protein phosphatases" evidence="1">
    <location>
        <begin position="141"/>
        <end position="192"/>
    </location>
</feature>
<keyword evidence="3" id="KW-1185">Reference proteome</keyword>